<feature type="transmembrane region" description="Helical" evidence="5">
    <location>
        <begin position="194"/>
        <end position="216"/>
    </location>
</feature>
<gene>
    <name evidence="7" type="ORF">L1I42_05825</name>
</gene>
<dbReference type="Gene3D" id="1.20.120.1630">
    <property type="match status" value="1"/>
</dbReference>
<reference evidence="7 8" key="1">
    <citation type="submission" date="2022-01" db="EMBL/GenBank/DDBJ databases">
        <title>Maritalea mediterranea sp. nov., isolated from marine plastic residues from the Malva-rosa beach (Valencia, Spain).</title>
        <authorList>
            <person name="Vidal-Verdu A."/>
            <person name="Molina-Menor E."/>
            <person name="Pascual J."/>
            <person name="Pereto J."/>
            <person name="Porcar M."/>
        </authorList>
    </citation>
    <scope>NUCLEOTIDE SEQUENCE [LARGE SCALE GENOMIC DNA]</scope>
    <source>
        <strain evidence="7 8">P4.10X</strain>
    </source>
</reference>
<accession>A0ABS9E568</accession>
<dbReference type="EMBL" id="JAKGTI010000001">
    <property type="protein sequence ID" value="MCF4098005.1"/>
    <property type="molecule type" value="Genomic_DNA"/>
</dbReference>
<comment type="subcellular location">
    <subcellularLocation>
        <location evidence="1">Membrane</location>
        <topology evidence="1">Multi-pass membrane protein</topology>
    </subcellularLocation>
</comment>
<feature type="transmembrane region" description="Helical" evidence="5">
    <location>
        <begin position="138"/>
        <end position="156"/>
    </location>
</feature>
<dbReference type="RefSeq" id="WP_236113544.1">
    <property type="nucleotide sequence ID" value="NZ_JAKGTI010000001.1"/>
</dbReference>
<dbReference type="Proteomes" id="UP001201217">
    <property type="component" value="Unassembled WGS sequence"/>
</dbReference>
<keyword evidence="4 5" id="KW-0472">Membrane</keyword>
<keyword evidence="2 5" id="KW-0812">Transmembrane</keyword>
<evidence type="ECO:0000256" key="1">
    <source>
        <dbReference type="ARBA" id="ARBA00004141"/>
    </source>
</evidence>
<feature type="transmembrane region" description="Helical" evidence="5">
    <location>
        <begin position="6"/>
        <end position="23"/>
    </location>
</feature>
<evidence type="ECO:0000313" key="8">
    <source>
        <dbReference type="Proteomes" id="UP001201217"/>
    </source>
</evidence>
<evidence type="ECO:0000259" key="6">
    <source>
        <dbReference type="Pfam" id="PF07298"/>
    </source>
</evidence>
<name>A0ABS9E568_9HYPH</name>
<feature type="transmembrane region" description="Helical" evidence="5">
    <location>
        <begin position="111"/>
        <end position="132"/>
    </location>
</feature>
<keyword evidence="3 5" id="KW-1133">Transmembrane helix</keyword>
<sequence>MIEFLIALFVFLFAHMLPQIGDLRGKIIARTSRKAYIIGYSVLSTLLLIWMISAALRAPRTILYAADPLTVRISMGLMLMAIILFVMGALRPNSLSVSFRRDRGHQNSNPGILALVRHPIIVAFALWAFAHILVNGELANILLFGIMLAFALLGIARLNKTKPQKLSAADYARVKQREAGSWGQRLRRAGDRQLAIELVIGIALYIVILHAHGPIIGVDPLAYL</sequence>
<evidence type="ECO:0000256" key="5">
    <source>
        <dbReference type="SAM" id="Phobius"/>
    </source>
</evidence>
<comment type="caution">
    <text evidence="7">The sequence shown here is derived from an EMBL/GenBank/DDBJ whole genome shotgun (WGS) entry which is preliminary data.</text>
</comment>
<evidence type="ECO:0000256" key="3">
    <source>
        <dbReference type="ARBA" id="ARBA00022989"/>
    </source>
</evidence>
<evidence type="ECO:0000256" key="2">
    <source>
        <dbReference type="ARBA" id="ARBA00022692"/>
    </source>
</evidence>
<dbReference type="Pfam" id="PF07298">
    <property type="entry name" value="NnrU"/>
    <property type="match status" value="1"/>
</dbReference>
<evidence type="ECO:0000313" key="7">
    <source>
        <dbReference type="EMBL" id="MCF4098005.1"/>
    </source>
</evidence>
<feature type="transmembrane region" description="Helical" evidence="5">
    <location>
        <begin position="35"/>
        <end position="57"/>
    </location>
</feature>
<organism evidence="7 8">
    <name type="scientific">Maritalea mediterranea</name>
    <dbReference type="NCBI Taxonomy" id="2909667"/>
    <lineage>
        <taxon>Bacteria</taxon>
        <taxon>Pseudomonadati</taxon>
        <taxon>Pseudomonadota</taxon>
        <taxon>Alphaproteobacteria</taxon>
        <taxon>Hyphomicrobiales</taxon>
        <taxon>Devosiaceae</taxon>
        <taxon>Maritalea</taxon>
    </lineage>
</organism>
<protein>
    <submittedName>
        <fullName evidence="7">NnrU family protein</fullName>
    </submittedName>
</protein>
<proteinExistence type="predicted"/>
<feature type="transmembrane region" description="Helical" evidence="5">
    <location>
        <begin position="69"/>
        <end position="90"/>
    </location>
</feature>
<dbReference type="InterPro" id="IPR009915">
    <property type="entry name" value="NnrU_dom"/>
</dbReference>
<evidence type="ECO:0000256" key="4">
    <source>
        <dbReference type="ARBA" id="ARBA00023136"/>
    </source>
</evidence>
<feature type="domain" description="NnrU" evidence="6">
    <location>
        <begin position="4"/>
        <end position="220"/>
    </location>
</feature>
<keyword evidence="8" id="KW-1185">Reference proteome</keyword>